<dbReference type="PANTHER" id="PTHR47203:SF1">
    <property type="entry name" value="HYPOTHETICAL BASE EXCISION DNA REPAIR PROTEIN (EUROFUNG)"/>
    <property type="match status" value="1"/>
</dbReference>
<feature type="domain" description="HhH-GPD" evidence="2">
    <location>
        <begin position="104"/>
        <end position="262"/>
    </location>
</feature>
<dbReference type="EMBL" id="HBFP01006996">
    <property type="protein sequence ID" value="CAD8820613.1"/>
    <property type="molecule type" value="Transcribed_RNA"/>
</dbReference>
<dbReference type="SUPFAM" id="SSF48150">
    <property type="entry name" value="DNA-glycosylase"/>
    <property type="match status" value="1"/>
</dbReference>
<accession>A0A7S0ZG28</accession>
<organism evidence="3">
    <name type="scientific">Timspurckia oligopyrenoides</name>
    <dbReference type="NCBI Taxonomy" id="708627"/>
    <lineage>
        <taxon>Eukaryota</taxon>
        <taxon>Rhodophyta</taxon>
        <taxon>Bangiophyceae</taxon>
        <taxon>Porphyridiales</taxon>
        <taxon>Porphyridiaceae</taxon>
        <taxon>Timspurckia</taxon>
    </lineage>
</organism>
<dbReference type="GO" id="GO:0016787">
    <property type="term" value="F:hydrolase activity"/>
    <property type="evidence" value="ECO:0007669"/>
    <property type="project" value="UniProtKB-ARBA"/>
</dbReference>
<dbReference type="InterPro" id="IPR023170">
    <property type="entry name" value="HhH_base_excis_C"/>
</dbReference>
<dbReference type="InterPro" id="IPR003265">
    <property type="entry name" value="HhH-GPD_domain"/>
</dbReference>
<feature type="compositionally biased region" description="Basic residues" evidence="1">
    <location>
        <begin position="1"/>
        <end position="10"/>
    </location>
</feature>
<evidence type="ECO:0000256" key="1">
    <source>
        <dbReference type="SAM" id="MobiDB-lite"/>
    </source>
</evidence>
<evidence type="ECO:0000313" key="3">
    <source>
        <dbReference type="EMBL" id="CAD8820613.1"/>
    </source>
</evidence>
<sequence length="371" mass="42363">MDAVVRKRKLSIGSGSQHSGKRQSDKKIIDAKIEVKDETKFSLPSWSLNWTKPTFDECHSVYRSLAQLHHEITKENLQYGTILEEGCHRVKVNEVLDSLVRTILSQNTTDSISHIAFDSLKQSYPTWQQVLHAKRSDLEACIRIGGLAEIKVARILAILKTLADERGEPPSLEYVREMSDDQIKAELGRFKGVGPKTIACVLMFCLNRAEFPVDTHVWHIAKKLKWVPSYADREQTYHHLNARVPNEIKFELHILLVEHGKCCRKCSKGGRLIKKEVGPCPLLTLSKTMEPDDQSIAVKVEVKEECILNHSCKTESFEVKQENVEVKQEIFDVKVEVKQEEIPVNALLVSDAARKILNHQYSLRKRKKVLN</sequence>
<dbReference type="Pfam" id="PF00730">
    <property type="entry name" value="HhH-GPD"/>
    <property type="match status" value="1"/>
</dbReference>
<reference evidence="3" key="1">
    <citation type="submission" date="2021-01" db="EMBL/GenBank/DDBJ databases">
        <authorList>
            <person name="Corre E."/>
            <person name="Pelletier E."/>
            <person name="Niang G."/>
            <person name="Scheremetjew M."/>
            <person name="Finn R."/>
            <person name="Kale V."/>
            <person name="Holt S."/>
            <person name="Cochrane G."/>
            <person name="Meng A."/>
            <person name="Brown T."/>
            <person name="Cohen L."/>
        </authorList>
    </citation>
    <scope>NUCLEOTIDE SEQUENCE</scope>
    <source>
        <strain evidence="3">CCMP3278</strain>
    </source>
</reference>
<feature type="region of interest" description="Disordered" evidence="1">
    <location>
        <begin position="1"/>
        <end position="27"/>
    </location>
</feature>
<dbReference type="Gene3D" id="1.10.1670.10">
    <property type="entry name" value="Helix-hairpin-Helix base-excision DNA repair enzymes (C-terminal)"/>
    <property type="match status" value="1"/>
</dbReference>
<dbReference type="InterPro" id="IPR011257">
    <property type="entry name" value="DNA_glycosylase"/>
</dbReference>
<dbReference type="GO" id="GO:0006284">
    <property type="term" value="P:base-excision repair"/>
    <property type="evidence" value="ECO:0007669"/>
    <property type="project" value="InterPro"/>
</dbReference>
<gene>
    <name evidence="3" type="ORF">TOLI1172_LOCUS5007</name>
</gene>
<protein>
    <recommendedName>
        <fullName evidence="2">HhH-GPD domain-containing protein</fullName>
    </recommendedName>
</protein>
<dbReference type="SMART" id="SM00478">
    <property type="entry name" value="ENDO3c"/>
    <property type="match status" value="1"/>
</dbReference>
<dbReference type="Gene3D" id="1.10.340.30">
    <property type="entry name" value="Hypothetical protein, domain 2"/>
    <property type="match status" value="1"/>
</dbReference>
<dbReference type="AlphaFoldDB" id="A0A7S0ZG28"/>
<dbReference type="CDD" id="cd00056">
    <property type="entry name" value="ENDO3c"/>
    <property type="match status" value="1"/>
</dbReference>
<dbReference type="PANTHER" id="PTHR47203">
    <property type="match status" value="1"/>
</dbReference>
<proteinExistence type="predicted"/>
<evidence type="ECO:0000259" key="2">
    <source>
        <dbReference type="SMART" id="SM00478"/>
    </source>
</evidence>
<name>A0A7S0ZG28_9RHOD</name>
<dbReference type="GO" id="GO:0140097">
    <property type="term" value="F:catalytic activity, acting on DNA"/>
    <property type="evidence" value="ECO:0007669"/>
    <property type="project" value="UniProtKB-ARBA"/>
</dbReference>